<sequence length="302" mass="34511">MTFDMSLHESGPIKKKRHSWYWRGVIFHSALLSSISKTFNNDALERYKASIDLDFQQDISGQDVILVACDEAYFWRYAVSFIQSLSMIKDRFYVHLHLIRPNRDVLDQIERLRNELPTVILSVSADPLTGLTLPRRVNIYYNSARFVVADQLLDQGVARLLILDVDTIAKTSPWRKIGNLKSEGAFSFRPHTRKPWHKILANAVYYGNSDAVRRFSRRFSTTLLAVLAKNPSYHIDQIIPHYLLKIGARQFGQVFGDIPADLISLDYNPKASLWTAKGSDKSSSKFLHEKSKVDAAFSSDVT</sequence>
<protein>
    <submittedName>
        <fullName evidence="2">Uncharacterized protein</fullName>
    </submittedName>
</protein>
<proteinExistence type="predicted"/>
<comment type="caution">
    <text evidence="2">The sequence shown here is derived from an EMBL/GenBank/DDBJ whole genome shotgun (WGS) entry which is preliminary data.</text>
</comment>
<name>A0A7W6G2T6_9HYPH</name>
<reference evidence="2 3" key="1">
    <citation type="submission" date="2020-08" db="EMBL/GenBank/DDBJ databases">
        <title>Genomic Encyclopedia of Type Strains, Phase IV (KMG-IV): sequencing the most valuable type-strain genomes for metagenomic binning, comparative biology and taxonomic classification.</title>
        <authorList>
            <person name="Goeker M."/>
        </authorList>
    </citation>
    <scope>NUCLEOTIDE SEQUENCE [LARGE SCALE GENOMIC DNA]</scope>
    <source>
        <strain evidence="2 3">DSM 26438</strain>
    </source>
</reference>
<evidence type="ECO:0000313" key="2">
    <source>
        <dbReference type="EMBL" id="MBB3947152.1"/>
    </source>
</evidence>
<evidence type="ECO:0000256" key="1">
    <source>
        <dbReference type="SAM" id="MobiDB-lite"/>
    </source>
</evidence>
<feature type="compositionally biased region" description="Basic and acidic residues" evidence="1">
    <location>
        <begin position="278"/>
        <end position="293"/>
    </location>
</feature>
<dbReference type="AlphaFoldDB" id="A0A7W6G2T6"/>
<dbReference type="Proteomes" id="UP000565286">
    <property type="component" value="Unassembled WGS sequence"/>
</dbReference>
<dbReference type="EMBL" id="JACIDV010000009">
    <property type="protein sequence ID" value="MBB3947152.1"/>
    <property type="molecule type" value="Genomic_DNA"/>
</dbReference>
<accession>A0A7W6G2T6</accession>
<dbReference type="RefSeq" id="WP_183897025.1">
    <property type="nucleotide sequence ID" value="NZ_JACIDV010000009.1"/>
</dbReference>
<organism evidence="2 3">
    <name type="scientific">Rhizobium skierniewicense</name>
    <dbReference type="NCBI Taxonomy" id="984260"/>
    <lineage>
        <taxon>Bacteria</taxon>
        <taxon>Pseudomonadati</taxon>
        <taxon>Pseudomonadota</taxon>
        <taxon>Alphaproteobacteria</taxon>
        <taxon>Hyphomicrobiales</taxon>
        <taxon>Rhizobiaceae</taxon>
        <taxon>Rhizobium/Agrobacterium group</taxon>
        <taxon>Rhizobium</taxon>
    </lineage>
</organism>
<feature type="region of interest" description="Disordered" evidence="1">
    <location>
        <begin position="277"/>
        <end position="302"/>
    </location>
</feature>
<keyword evidence="3" id="KW-1185">Reference proteome</keyword>
<gene>
    <name evidence="2" type="ORF">GGQ73_003118</name>
</gene>
<evidence type="ECO:0000313" key="3">
    <source>
        <dbReference type="Proteomes" id="UP000565286"/>
    </source>
</evidence>